<dbReference type="EMBL" id="JAENJH010000006">
    <property type="protein sequence ID" value="MBK1787090.1"/>
    <property type="molecule type" value="Genomic_DNA"/>
</dbReference>
<dbReference type="Pfam" id="PF04213">
    <property type="entry name" value="HtaA"/>
    <property type="match status" value="1"/>
</dbReference>
<dbReference type="InterPro" id="IPR007331">
    <property type="entry name" value="Htaa"/>
</dbReference>
<accession>A0A934V7C2</accession>
<comment type="caution">
    <text evidence="2">The sequence shown here is derived from an EMBL/GenBank/DDBJ whole genome shotgun (WGS) entry which is preliminary data.</text>
</comment>
<keyword evidence="3" id="KW-1185">Reference proteome</keyword>
<evidence type="ECO:0000313" key="3">
    <source>
        <dbReference type="Proteomes" id="UP000635245"/>
    </source>
</evidence>
<feature type="domain" description="Htaa" evidence="1">
    <location>
        <begin position="19"/>
        <end position="164"/>
    </location>
</feature>
<name>A0A934V7C2_9PSEU</name>
<organism evidence="2 3">
    <name type="scientific">Prauserella cavernicola</name>
    <dbReference type="NCBI Taxonomy" id="2800127"/>
    <lineage>
        <taxon>Bacteria</taxon>
        <taxon>Bacillati</taxon>
        <taxon>Actinomycetota</taxon>
        <taxon>Actinomycetes</taxon>
        <taxon>Pseudonocardiales</taxon>
        <taxon>Pseudonocardiaceae</taxon>
        <taxon>Prauserella</taxon>
    </lineage>
</organism>
<reference evidence="2" key="1">
    <citation type="submission" date="2020-12" db="EMBL/GenBank/DDBJ databases">
        <title>Prauserella sp. ASG 168, a novel actinomycete isolated from cave rock.</title>
        <authorList>
            <person name="Suriyachadkun C."/>
        </authorList>
    </citation>
    <scope>NUCLEOTIDE SEQUENCE</scope>
    <source>
        <strain evidence="2">ASG 168</strain>
    </source>
</reference>
<evidence type="ECO:0000259" key="1">
    <source>
        <dbReference type="Pfam" id="PF04213"/>
    </source>
</evidence>
<protein>
    <submittedName>
        <fullName evidence="2">HtaA domain-containing protein</fullName>
    </submittedName>
</protein>
<dbReference type="RefSeq" id="WP_200321349.1">
    <property type="nucleotide sequence ID" value="NZ_JAENJH010000006.1"/>
</dbReference>
<gene>
    <name evidence="2" type="ORF">JHE00_22425</name>
</gene>
<proteinExistence type="predicted"/>
<dbReference type="AlphaFoldDB" id="A0A934V7C2"/>
<evidence type="ECO:0000313" key="2">
    <source>
        <dbReference type="EMBL" id="MBK1787090.1"/>
    </source>
</evidence>
<sequence>MTEDSPGEQDTPAPPPYGLNWAIKASFIGYVARMPDGRAYLGAGAAVTERNELAFPLDADTAPEDGVFAFGGDVRFSGHFGLMFVQIAQPRVVVRDGDAEMTVLDPASKEGKRLRLVTFGLTGPHVEDGLARWEATDVRLAPDGVELFGDVYVEGEPFEPLTITVPRQEGNDD</sequence>
<dbReference type="Proteomes" id="UP000635245">
    <property type="component" value="Unassembled WGS sequence"/>
</dbReference>